<dbReference type="Gene3D" id="1.10.510.10">
    <property type="entry name" value="Transferase(Phosphotransferase) domain 1"/>
    <property type="match status" value="1"/>
</dbReference>
<dbReference type="CDD" id="cd00060">
    <property type="entry name" value="FHA"/>
    <property type="match status" value="1"/>
</dbReference>
<proteinExistence type="predicted"/>
<evidence type="ECO:0000256" key="1">
    <source>
        <dbReference type="ARBA" id="ARBA00022741"/>
    </source>
</evidence>
<dbReference type="PROSITE" id="PS50011">
    <property type="entry name" value="PROTEIN_KINASE_DOM"/>
    <property type="match status" value="1"/>
</dbReference>
<dbReference type="GO" id="GO:0005737">
    <property type="term" value="C:cytoplasm"/>
    <property type="evidence" value="ECO:0007669"/>
    <property type="project" value="TreeGrafter"/>
</dbReference>
<feature type="domain" description="Protein kinase" evidence="5">
    <location>
        <begin position="215"/>
        <end position="506"/>
    </location>
</feature>
<sequence>MIDIRLDVFEGHTKIKMIVLTEPGTVLIGRSKKAHLQVGALDRNISRNHCMIEVRPTRCFLMDLNSRNGTFVNNNRISKHILSDGDEITLGNITVRTTLKTAAIEKIACNICGNDVTEEVIDLFGKTMTFHDYTCTACQDKTMELLANKKEVGHTKSPKVDIINGFSCFVCKTDLTSEADRDGLAYELEDSVYLCQQCTTAKCKKDASFLVDDQYILLGEIGRGGMGIVYRAVHKQTRRICAVKKIHPSVIYDDRYIMLFEREIAVQSKVIHPNLVRLLDKGATGETCYFVSEYLPGGSISNMLMKSTSKRIPAPLACSIVIDILKGLSALHENGFIHRDIKPSNFLLSLPNADGIYRAKICDYGLAKSYEEAGNSFFDITKTGGGFAGSIMYMSPELIKNYKYSKPPVDVYSVGVSLYYILTGNYTVDISRLPTERSEQSGLTRHAVELVLDEPAVELLKRDPTLPLSLARVVDKAVSKNAYAGFQSADEFREELEKVMMKEGWC</sequence>
<dbReference type="SMART" id="SM00220">
    <property type="entry name" value="S_TKc"/>
    <property type="match status" value="1"/>
</dbReference>
<name>A0A0F3GXA4_9BACT</name>
<comment type="caution">
    <text evidence="6">The sequence shown here is derived from an EMBL/GenBank/DDBJ whole genome shotgun (WGS) entry which is preliminary data.</text>
</comment>
<evidence type="ECO:0000256" key="2">
    <source>
        <dbReference type="ARBA" id="ARBA00022840"/>
    </source>
</evidence>
<dbReference type="InterPro" id="IPR000253">
    <property type="entry name" value="FHA_dom"/>
</dbReference>
<keyword evidence="6" id="KW-0418">Kinase</keyword>
<dbReference type="PROSITE" id="PS00108">
    <property type="entry name" value="PROTEIN_KINASE_ST"/>
    <property type="match status" value="1"/>
</dbReference>
<dbReference type="Proteomes" id="UP000033423">
    <property type="component" value="Unassembled WGS sequence"/>
</dbReference>
<dbReference type="SMART" id="SM00240">
    <property type="entry name" value="FHA"/>
    <property type="match status" value="1"/>
</dbReference>
<accession>A0A0F3GXA4</accession>
<dbReference type="PANTHER" id="PTHR24348:SF68">
    <property type="entry name" value="SERINE_THREONINE-PROTEIN KINASE ATG1C"/>
    <property type="match status" value="1"/>
</dbReference>
<dbReference type="PROSITE" id="PS50006">
    <property type="entry name" value="FHA_DOMAIN"/>
    <property type="match status" value="1"/>
</dbReference>
<evidence type="ECO:0000313" key="6">
    <source>
        <dbReference type="EMBL" id="KJU86500.1"/>
    </source>
</evidence>
<organism evidence="6 7">
    <name type="scientific">Candidatus Magnetobacterium bavaricum</name>
    <dbReference type="NCBI Taxonomy" id="29290"/>
    <lineage>
        <taxon>Bacteria</taxon>
        <taxon>Pseudomonadati</taxon>
        <taxon>Nitrospirota</taxon>
        <taxon>Thermodesulfovibrionia</taxon>
        <taxon>Thermodesulfovibrionales</taxon>
        <taxon>Candidatus Magnetobacteriaceae</taxon>
        <taxon>Candidatus Magnetobacterium</taxon>
    </lineage>
</organism>
<dbReference type="InterPro" id="IPR008271">
    <property type="entry name" value="Ser/Thr_kinase_AS"/>
</dbReference>
<keyword evidence="6" id="KW-0723">Serine/threonine-protein kinase</keyword>
<dbReference type="SUPFAM" id="SSF49879">
    <property type="entry name" value="SMAD/FHA domain"/>
    <property type="match status" value="1"/>
</dbReference>
<feature type="binding site" evidence="3">
    <location>
        <position position="245"/>
    </location>
    <ligand>
        <name>ATP</name>
        <dbReference type="ChEBI" id="CHEBI:30616"/>
    </ligand>
</feature>
<gene>
    <name evidence="6" type="ORF">MBAV_001307</name>
</gene>
<dbReference type="SUPFAM" id="SSF56112">
    <property type="entry name" value="Protein kinase-like (PK-like)"/>
    <property type="match status" value="1"/>
</dbReference>
<keyword evidence="7" id="KW-1185">Reference proteome</keyword>
<dbReference type="EMBL" id="LACI01000568">
    <property type="protein sequence ID" value="KJU86500.1"/>
    <property type="molecule type" value="Genomic_DNA"/>
</dbReference>
<keyword evidence="6" id="KW-0808">Transferase</keyword>
<dbReference type="Gene3D" id="2.60.200.20">
    <property type="match status" value="1"/>
</dbReference>
<dbReference type="GO" id="GO:0005524">
    <property type="term" value="F:ATP binding"/>
    <property type="evidence" value="ECO:0007669"/>
    <property type="project" value="UniProtKB-UniRule"/>
</dbReference>
<dbReference type="InterPro" id="IPR008984">
    <property type="entry name" value="SMAD_FHA_dom_sf"/>
</dbReference>
<dbReference type="PANTHER" id="PTHR24348">
    <property type="entry name" value="SERINE/THREONINE-PROTEIN KINASE UNC-51-RELATED"/>
    <property type="match status" value="1"/>
</dbReference>
<dbReference type="PROSITE" id="PS00107">
    <property type="entry name" value="PROTEIN_KINASE_ATP"/>
    <property type="match status" value="1"/>
</dbReference>
<dbReference type="InterPro" id="IPR045269">
    <property type="entry name" value="Atg1-like"/>
</dbReference>
<dbReference type="InterPro" id="IPR011009">
    <property type="entry name" value="Kinase-like_dom_sf"/>
</dbReference>
<reference evidence="6 7" key="1">
    <citation type="submission" date="2015-02" db="EMBL/GenBank/DDBJ databases">
        <title>Single-cell genomics of uncultivated deep-branching MTB reveals a conserved set of magnetosome genes.</title>
        <authorList>
            <person name="Kolinko S."/>
            <person name="Richter M."/>
            <person name="Glockner F.O."/>
            <person name="Brachmann A."/>
            <person name="Schuler D."/>
        </authorList>
    </citation>
    <scope>NUCLEOTIDE SEQUENCE [LARGE SCALE GENOMIC DNA]</scope>
    <source>
        <strain evidence="6">TM-1</strain>
    </source>
</reference>
<feature type="domain" description="FHA" evidence="4">
    <location>
        <begin position="26"/>
        <end position="77"/>
    </location>
</feature>
<protein>
    <submittedName>
        <fullName evidence="6">Serine/threonine protein kinase-like protein</fullName>
    </submittedName>
</protein>
<dbReference type="Pfam" id="PF00498">
    <property type="entry name" value="FHA"/>
    <property type="match status" value="1"/>
</dbReference>
<keyword evidence="1 3" id="KW-0547">Nucleotide-binding</keyword>
<evidence type="ECO:0000256" key="3">
    <source>
        <dbReference type="PROSITE-ProRule" id="PRU10141"/>
    </source>
</evidence>
<dbReference type="InterPro" id="IPR000719">
    <property type="entry name" value="Prot_kinase_dom"/>
</dbReference>
<dbReference type="CDD" id="cd14014">
    <property type="entry name" value="STKc_PknB_like"/>
    <property type="match status" value="1"/>
</dbReference>
<dbReference type="Pfam" id="PF00069">
    <property type="entry name" value="Pkinase"/>
    <property type="match status" value="1"/>
</dbReference>
<evidence type="ECO:0000259" key="5">
    <source>
        <dbReference type="PROSITE" id="PS50011"/>
    </source>
</evidence>
<evidence type="ECO:0000259" key="4">
    <source>
        <dbReference type="PROSITE" id="PS50006"/>
    </source>
</evidence>
<evidence type="ECO:0000313" key="7">
    <source>
        <dbReference type="Proteomes" id="UP000033423"/>
    </source>
</evidence>
<keyword evidence="2 3" id="KW-0067">ATP-binding</keyword>
<dbReference type="AlphaFoldDB" id="A0A0F3GXA4"/>
<dbReference type="InterPro" id="IPR017441">
    <property type="entry name" value="Protein_kinase_ATP_BS"/>
</dbReference>
<dbReference type="GO" id="GO:0004674">
    <property type="term" value="F:protein serine/threonine kinase activity"/>
    <property type="evidence" value="ECO:0007669"/>
    <property type="project" value="UniProtKB-KW"/>
</dbReference>